<reference evidence="18" key="2">
    <citation type="submission" date="2023-05" db="EMBL/GenBank/DDBJ databases">
        <authorList>
            <consortium name="Lawrence Berkeley National Laboratory"/>
            <person name="Steindorff A."/>
            <person name="Hensen N."/>
            <person name="Bonometti L."/>
            <person name="Westerberg I."/>
            <person name="Brannstrom I.O."/>
            <person name="Guillou S."/>
            <person name="Cros-Aarteil S."/>
            <person name="Calhoun S."/>
            <person name="Haridas S."/>
            <person name="Kuo A."/>
            <person name="Mondo S."/>
            <person name="Pangilinan J."/>
            <person name="Riley R."/>
            <person name="Labutti K."/>
            <person name="Andreopoulos B."/>
            <person name="Lipzen A."/>
            <person name="Chen C."/>
            <person name="Yanf M."/>
            <person name="Daum C."/>
            <person name="Ng V."/>
            <person name="Clum A."/>
            <person name="Ohm R."/>
            <person name="Martin F."/>
            <person name="Silar P."/>
            <person name="Natvig D."/>
            <person name="Lalanne C."/>
            <person name="Gautier V."/>
            <person name="Ament-Velasquez S.L."/>
            <person name="Kruys A."/>
            <person name="Hutchinson M.I."/>
            <person name="Powell A.J."/>
            <person name="Barry K."/>
            <person name="Miller A.N."/>
            <person name="Grigoriev I.V."/>
            <person name="Debuchy R."/>
            <person name="Gladieux P."/>
            <person name="Thoren M.H."/>
            <person name="Johannesson H."/>
        </authorList>
    </citation>
    <scope>NUCLEOTIDE SEQUENCE</scope>
    <source>
        <strain evidence="18">PSN243</strain>
    </source>
</reference>
<keyword evidence="12" id="KW-0995">Kinetochore</keyword>
<keyword evidence="10" id="KW-0498">Mitosis</keyword>
<dbReference type="PANTHER" id="PTHR28200:SF1">
    <property type="entry name" value="DASH COMPLEX SUBUNIT ASK1"/>
    <property type="match status" value="1"/>
</dbReference>
<gene>
    <name evidence="18" type="ORF">QBC34DRAFT_402240</name>
</gene>
<keyword evidence="16" id="KW-0137">Centromere</keyword>
<dbReference type="Pfam" id="PF08655">
    <property type="entry name" value="DASH_Ask1"/>
    <property type="match status" value="1"/>
</dbReference>
<keyword evidence="15" id="KW-0131">Cell cycle</keyword>
<evidence type="ECO:0000256" key="13">
    <source>
        <dbReference type="ARBA" id="ARBA00023212"/>
    </source>
</evidence>
<evidence type="ECO:0000256" key="16">
    <source>
        <dbReference type="ARBA" id="ARBA00023328"/>
    </source>
</evidence>
<evidence type="ECO:0000256" key="8">
    <source>
        <dbReference type="ARBA" id="ARBA00022618"/>
    </source>
</evidence>
<feature type="compositionally biased region" description="Basic and acidic residues" evidence="17">
    <location>
        <begin position="283"/>
        <end position="294"/>
    </location>
</feature>
<evidence type="ECO:0000313" key="18">
    <source>
        <dbReference type="EMBL" id="KAK4450693.1"/>
    </source>
</evidence>
<evidence type="ECO:0000256" key="5">
    <source>
        <dbReference type="ARBA" id="ARBA00014520"/>
    </source>
</evidence>
<evidence type="ECO:0000256" key="1">
    <source>
        <dbReference type="ARBA" id="ARBA00004123"/>
    </source>
</evidence>
<organism evidence="18 19">
    <name type="scientific">Podospora aff. communis PSN243</name>
    <dbReference type="NCBI Taxonomy" id="3040156"/>
    <lineage>
        <taxon>Eukaryota</taxon>
        <taxon>Fungi</taxon>
        <taxon>Dikarya</taxon>
        <taxon>Ascomycota</taxon>
        <taxon>Pezizomycotina</taxon>
        <taxon>Sordariomycetes</taxon>
        <taxon>Sordariomycetidae</taxon>
        <taxon>Sordariales</taxon>
        <taxon>Podosporaceae</taxon>
        <taxon>Podospora</taxon>
    </lineage>
</organism>
<dbReference type="GO" id="GO:0005874">
    <property type="term" value="C:microtubule"/>
    <property type="evidence" value="ECO:0007669"/>
    <property type="project" value="UniProtKB-KW"/>
</dbReference>
<protein>
    <recommendedName>
        <fullName evidence="5">DASH complex subunit ASK1</fullName>
    </recommendedName>
</protein>
<dbReference type="InterPro" id="IPR013964">
    <property type="entry name" value="DASH_Ask1"/>
</dbReference>
<dbReference type="Proteomes" id="UP001321760">
    <property type="component" value="Unassembled WGS sequence"/>
</dbReference>
<dbReference type="GO" id="GO:0051301">
    <property type="term" value="P:cell division"/>
    <property type="evidence" value="ECO:0007669"/>
    <property type="project" value="UniProtKB-KW"/>
</dbReference>
<feature type="region of interest" description="Disordered" evidence="17">
    <location>
        <begin position="336"/>
        <end position="360"/>
    </location>
</feature>
<evidence type="ECO:0000256" key="11">
    <source>
        <dbReference type="ARBA" id="ARBA00022829"/>
    </source>
</evidence>
<dbReference type="PANTHER" id="PTHR28200">
    <property type="entry name" value="DASH COMPLEX SUBUNIT ASK1"/>
    <property type="match status" value="1"/>
</dbReference>
<comment type="subcellular location">
    <subcellularLocation>
        <location evidence="3">Chromosome</location>
        <location evidence="3">Centromere</location>
        <location evidence="3">Kinetochore</location>
    </subcellularLocation>
    <subcellularLocation>
        <location evidence="2">Cytoplasm</location>
        <location evidence="2">Cytoskeleton</location>
        <location evidence="2">Spindle</location>
    </subcellularLocation>
    <subcellularLocation>
        <location evidence="1">Nucleus</location>
    </subcellularLocation>
</comment>
<proteinExistence type="inferred from homology"/>
<accession>A0AAV9GQZ9</accession>
<keyword evidence="11" id="KW-0159">Chromosome partition</keyword>
<comment type="caution">
    <text evidence="18">The sequence shown here is derived from an EMBL/GenBank/DDBJ whole genome shotgun (WGS) entry which is preliminary data.</text>
</comment>
<keyword evidence="8" id="KW-0132">Cell division</keyword>
<dbReference type="GO" id="GO:0044732">
    <property type="term" value="C:mitotic spindle pole body"/>
    <property type="evidence" value="ECO:0007669"/>
    <property type="project" value="TreeGrafter"/>
</dbReference>
<dbReference type="AlphaFoldDB" id="A0AAV9GQZ9"/>
<evidence type="ECO:0000256" key="4">
    <source>
        <dbReference type="ARBA" id="ARBA00010731"/>
    </source>
</evidence>
<keyword evidence="7" id="KW-0963">Cytoplasm</keyword>
<sequence length="445" mass="49151">MSRPGPAAPRNLTLTEELEKLEQSITLTLQEIDSNFSRAHRIVTTSILPLVEQYGEHSRSVWEASKFWKQFFEASANVSLSGYEELANGEDSTALTGEEETTVQDETTVEYTPRARAASGGDNTTLGAEDESSVFQQHTTTRHQHEESVLSDGDGDLSGSTPRPPTTKTLSTRPQFAGLDSPYEALKKRELSKAAETANDDEEDTELLFQQHTARLPDMSMTPQGGRTGYEDDDDTQFGTNTKNKDPLLHRMLDKNYRIMATPHKGGTGVSPIKWKVTEKPAVDAGKGKEKEKMPIWQDSPMSSPEMAVPQLRSAAFMSPMKTAYRGKIAAASAARGAPRTPGVSVQTPATGRKTKDVYGDNRGEEMRYTEEITWESDSDDFAGMSPPKTIQFALPPSKLLQTPAREASRRIVDNILHTAGVEEESEEYSPTMVKMNHNILDDTF</sequence>
<evidence type="ECO:0000256" key="15">
    <source>
        <dbReference type="ARBA" id="ARBA00023306"/>
    </source>
</evidence>
<dbReference type="GO" id="GO:0042729">
    <property type="term" value="C:DASH complex"/>
    <property type="evidence" value="ECO:0007669"/>
    <property type="project" value="InterPro"/>
</dbReference>
<evidence type="ECO:0000256" key="9">
    <source>
        <dbReference type="ARBA" id="ARBA00022701"/>
    </source>
</evidence>
<evidence type="ECO:0000256" key="14">
    <source>
        <dbReference type="ARBA" id="ARBA00023242"/>
    </source>
</evidence>
<comment type="similarity">
    <text evidence="4">Belongs to the DASH complex ASK1 family.</text>
</comment>
<keyword evidence="9" id="KW-0493">Microtubule</keyword>
<dbReference type="GO" id="GO:0008608">
    <property type="term" value="P:attachment of spindle microtubules to kinetochore"/>
    <property type="evidence" value="ECO:0007669"/>
    <property type="project" value="InterPro"/>
</dbReference>
<evidence type="ECO:0000256" key="2">
    <source>
        <dbReference type="ARBA" id="ARBA00004186"/>
    </source>
</evidence>
<evidence type="ECO:0000256" key="17">
    <source>
        <dbReference type="SAM" id="MobiDB-lite"/>
    </source>
</evidence>
<feature type="region of interest" description="Disordered" evidence="17">
    <location>
        <begin position="283"/>
        <end position="305"/>
    </location>
</feature>
<evidence type="ECO:0000256" key="3">
    <source>
        <dbReference type="ARBA" id="ARBA00004629"/>
    </source>
</evidence>
<evidence type="ECO:0000256" key="7">
    <source>
        <dbReference type="ARBA" id="ARBA00022490"/>
    </source>
</evidence>
<keyword evidence="6" id="KW-0158">Chromosome</keyword>
<evidence type="ECO:0000256" key="12">
    <source>
        <dbReference type="ARBA" id="ARBA00022838"/>
    </source>
</evidence>
<feature type="region of interest" description="Disordered" evidence="17">
    <location>
        <begin position="88"/>
        <end position="179"/>
    </location>
</feature>
<dbReference type="EMBL" id="MU865931">
    <property type="protein sequence ID" value="KAK4450693.1"/>
    <property type="molecule type" value="Genomic_DNA"/>
</dbReference>
<feature type="compositionally biased region" description="Polar residues" evidence="17">
    <location>
        <begin position="158"/>
        <end position="174"/>
    </location>
</feature>
<evidence type="ECO:0000313" key="19">
    <source>
        <dbReference type="Proteomes" id="UP001321760"/>
    </source>
</evidence>
<keyword evidence="14" id="KW-0539">Nucleus</keyword>
<name>A0AAV9GQZ9_9PEZI</name>
<keyword evidence="19" id="KW-1185">Reference proteome</keyword>
<feature type="region of interest" description="Disordered" evidence="17">
    <location>
        <begin position="217"/>
        <end position="246"/>
    </location>
</feature>
<evidence type="ECO:0000256" key="6">
    <source>
        <dbReference type="ARBA" id="ARBA00022454"/>
    </source>
</evidence>
<dbReference type="GO" id="GO:0072686">
    <property type="term" value="C:mitotic spindle"/>
    <property type="evidence" value="ECO:0007669"/>
    <property type="project" value="InterPro"/>
</dbReference>
<reference evidence="18" key="1">
    <citation type="journal article" date="2023" name="Mol. Phylogenet. Evol.">
        <title>Genome-scale phylogeny and comparative genomics of the fungal order Sordariales.</title>
        <authorList>
            <person name="Hensen N."/>
            <person name="Bonometti L."/>
            <person name="Westerberg I."/>
            <person name="Brannstrom I.O."/>
            <person name="Guillou S."/>
            <person name="Cros-Aarteil S."/>
            <person name="Calhoun S."/>
            <person name="Haridas S."/>
            <person name="Kuo A."/>
            <person name="Mondo S."/>
            <person name="Pangilinan J."/>
            <person name="Riley R."/>
            <person name="LaButti K."/>
            <person name="Andreopoulos B."/>
            <person name="Lipzen A."/>
            <person name="Chen C."/>
            <person name="Yan M."/>
            <person name="Daum C."/>
            <person name="Ng V."/>
            <person name="Clum A."/>
            <person name="Steindorff A."/>
            <person name="Ohm R.A."/>
            <person name="Martin F."/>
            <person name="Silar P."/>
            <person name="Natvig D.O."/>
            <person name="Lalanne C."/>
            <person name="Gautier V."/>
            <person name="Ament-Velasquez S.L."/>
            <person name="Kruys A."/>
            <person name="Hutchinson M.I."/>
            <person name="Powell A.J."/>
            <person name="Barry K."/>
            <person name="Miller A.N."/>
            <person name="Grigoriev I.V."/>
            <person name="Debuchy R."/>
            <person name="Gladieux P."/>
            <person name="Hiltunen Thoren M."/>
            <person name="Johannesson H."/>
        </authorList>
    </citation>
    <scope>NUCLEOTIDE SEQUENCE</scope>
    <source>
        <strain evidence="18">PSN243</strain>
    </source>
</reference>
<evidence type="ECO:0000256" key="10">
    <source>
        <dbReference type="ARBA" id="ARBA00022776"/>
    </source>
</evidence>
<keyword evidence="13" id="KW-0206">Cytoskeleton</keyword>